<keyword evidence="3" id="KW-1185">Reference proteome</keyword>
<dbReference type="PANTHER" id="PTHR33365:SF13">
    <property type="entry name" value="TAT PATHWAY SIGNAL SEQUENCE"/>
    <property type="match status" value="1"/>
</dbReference>
<gene>
    <name evidence="2" type="ORF">PG996_014976</name>
</gene>
<proteinExistence type="inferred from homology"/>
<organism evidence="2 3">
    <name type="scientific">Apiospora saccharicola</name>
    <dbReference type="NCBI Taxonomy" id="335842"/>
    <lineage>
        <taxon>Eukaryota</taxon>
        <taxon>Fungi</taxon>
        <taxon>Dikarya</taxon>
        <taxon>Ascomycota</taxon>
        <taxon>Pezizomycotina</taxon>
        <taxon>Sordariomycetes</taxon>
        <taxon>Xylariomycetidae</taxon>
        <taxon>Amphisphaeriales</taxon>
        <taxon>Apiosporaceae</taxon>
        <taxon>Apiospora</taxon>
    </lineage>
</organism>
<evidence type="ECO:0000313" key="3">
    <source>
        <dbReference type="Proteomes" id="UP001446871"/>
    </source>
</evidence>
<comment type="similarity">
    <text evidence="1">Belongs to the ustYa family.</text>
</comment>
<accession>A0ABR1TKK2</accession>
<name>A0ABR1TKK2_9PEZI</name>
<evidence type="ECO:0000256" key="1">
    <source>
        <dbReference type="ARBA" id="ARBA00035112"/>
    </source>
</evidence>
<dbReference type="InterPro" id="IPR021765">
    <property type="entry name" value="UstYa-like"/>
</dbReference>
<evidence type="ECO:0000313" key="2">
    <source>
        <dbReference type="EMBL" id="KAK8046912.1"/>
    </source>
</evidence>
<reference evidence="2 3" key="1">
    <citation type="submission" date="2023-01" db="EMBL/GenBank/DDBJ databases">
        <title>Analysis of 21 Apiospora genomes using comparative genomics revels a genus with tremendous synthesis potential of carbohydrate active enzymes and secondary metabolites.</title>
        <authorList>
            <person name="Sorensen T."/>
        </authorList>
    </citation>
    <scope>NUCLEOTIDE SEQUENCE [LARGE SCALE GENOMIC DNA]</scope>
    <source>
        <strain evidence="2 3">CBS 83171</strain>
    </source>
</reference>
<dbReference type="Proteomes" id="UP001446871">
    <property type="component" value="Unassembled WGS sequence"/>
</dbReference>
<dbReference type="EMBL" id="JAQQWM010000009">
    <property type="protein sequence ID" value="KAK8046912.1"/>
    <property type="molecule type" value="Genomic_DNA"/>
</dbReference>
<dbReference type="Pfam" id="PF11807">
    <property type="entry name" value="UstYa"/>
    <property type="match status" value="1"/>
</dbReference>
<evidence type="ECO:0008006" key="4">
    <source>
        <dbReference type="Google" id="ProtNLM"/>
    </source>
</evidence>
<protein>
    <recommendedName>
        <fullName evidence="4">Tat pathway signal sequence</fullName>
    </recommendedName>
</protein>
<dbReference type="PANTHER" id="PTHR33365">
    <property type="entry name" value="YALI0B05434P"/>
    <property type="match status" value="1"/>
</dbReference>
<comment type="caution">
    <text evidence="2">The sequence shown here is derived from an EMBL/GenBank/DDBJ whole genome shotgun (WGS) entry which is preliminary data.</text>
</comment>
<sequence>MVSFNGSFMAQTTYRQDASPAVDAAWEALPGVIPLSEGPASGLGPHHVQVSSKHGGGYIVNVEGMHHLHCLNLLRKGLWYSYDYYHELGEHAFKNEEPILKLHVSHCLDTIRQVLMCNPDTGVLGQVWYGHPEGPQAFPDFQSRHKCKNFDDIRDWAVALQAPPHYIKEPVAEDIIPGEMWLGHYHINMRYKAV</sequence>